<evidence type="ECO:0000313" key="2">
    <source>
        <dbReference type="EMBL" id="NYE35594.1"/>
    </source>
</evidence>
<evidence type="ECO:0000256" key="1">
    <source>
        <dbReference type="SAM" id="MobiDB-lite"/>
    </source>
</evidence>
<dbReference type="RefSeq" id="WP_257029475.1">
    <property type="nucleotide sequence ID" value="NZ_JACCBW010000001.1"/>
</dbReference>
<comment type="caution">
    <text evidence="2">The sequence shown here is derived from an EMBL/GenBank/DDBJ whole genome shotgun (WGS) entry which is preliminary data.</text>
</comment>
<sequence>MDTSPRTSSNTPLRRSGARTRSARLAGPFVVLALAASLSSCGDDPADETASDPAASSSTPSPSETTSQTPTETPTETPDSDAGSAGNGPIGATGSAGVTEAQLVSRTEGGGSVSEMAFALDTDQAVSDFVVELRNGFGTVVEDAVARVRADNPDATPYGAVVALGCDAPTDVAIDAGEAGFTVAPKLPKTGVQCLAPVTFVVVFAAPDA</sequence>
<feature type="region of interest" description="Disordered" evidence="1">
    <location>
        <begin position="1"/>
        <end position="25"/>
    </location>
</feature>
<evidence type="ECO:0000313" key="3">
    <source>
        <dbReference type="Proteomes" id="UP000549911"/>
    </source>
</evidence>
<feature type="compositionally biased region" description="Low complexity" evidence="1">
    <location>
        <begin position="51"/>
        <end position="82"/>
    </location>
</feature>
<dbReference type="EMBL" id="JACCBW010000001">
    <property type="protein sequence ID" value="NYE35594.1"/>
    <property type="molecule type" value="Genomic_DNA"/>
</dbReference>
<proteinExistence type="predicted"/>
<feature type="compositionally biased region" description="Polar residues" evidence="1">
    <location>
        <begin position="1"/>
        <end position="13"/>
    </location>
</feature>
<protein>
    <submittedName>
        <fullName evidence="2">Uncharacterized protein</fullName>
    </submittedName>
</protein>
<reference evidence="2 3" key="2">
    <citation type="submission" date="2020-08" db="EMBL/GenBank/DDBJ databases">
        <title>The Agave Microbiome: Exploring the role of microbial communities in plant adaptations to desert environments.</title>
        <authorList>
            <person name="Partida-Martinez L.P."/>
        </authorList>
    </citation>
    <scope>NUCLEOTIDE SEQUENCE [LARGE SCALE GENOMIC DNA]</scope>
    <source>
        <strain evidence="2 3">AT2.17</strain>
    </source>
</reference>
<organism evidence="2 3">
    <name type="scientific">Nocardioides cavernae</name>
    <dbReference type="NCBI Taxonomy" id="1921566"/>
    <lineage>
        <taxon>Bacteria</taxon>
        <taxon>Bacillati</taxon>
        <taxon>Actinomycetota</taxon>
        <taxon>Actinomycetes</taxon>
        <taxon>Propionibacteriales</taxon>
        <taxon>Nocardioidaceae</taxon>
        <taxon>Nocardioides</taxon>
    </lineage>
</organism>
<accession>A0A7Y9KQI3</accession>
<dbReference type="Proteomes" id="UP000549911">
    <property type="component" value="Unassembled WGS sequence"/>
</dbReference>
<feature type="region of interest" description="Disordered" evidence="1">
    <location>
        <begin position="40"/>
        <end position="97"/>
    </location>
</feature>
<gene>
    <name evidence="2" type="ORF">F4692_000698</name>
</gene>
<reference evidence="2 3" key="1">
    <citation type="submission" date="2020-07" db="EMBL/GenBank/DDBJ databases">
        <authorList>
            <person name="Partida-Martinez L."/>
            <person name="Huntemann M."/>
            <person name="Clum A."/>
            <person name="Wang J."/>
            <person name="Palaniappan K."/>
            <person name="Ritter S."/>
            <person name="Chen I.-M."/>
            <person name="Stamatis D."/>
            <person name="Reddy T."/>
            <person name="O'Malley R."/>
            <person name="Daum C."/>
            <person name="Shapiro N."/>
            <person name="Ivanova N."/>
            <person name="Kyrpides N."/>
            <person name="Woyke T."/>
        </authorList>
    </citation>
    <scope>NUCLEOTIDE SEQUENCE [LARGE SCALE GENOMIC DNA]</scope>
    <source>
        <strain evidence="2 3">AT2.17</strain>
    </source>
</reference>
<keyword evidence="3" id="KW-1185">Reference proteome</keyword>
<dbReference type="AlphaFoldDB" id="A0A7Y9KQI3"/>
<name>A0A7Y9KQI3_9ACTN</name>